<organism evidence="3 4">
    <name type="scientific">Cephalotrichum gorgonifer</name>
    <dbReference type="NCBI Taxonomy" id="2041049"/>
    <lineage>
        <taxon>Eukaryota</taxon>
        <taxon>Fungi</taxon>
        <taxon>Dikarya</taxon>
        <taxon>Ascomycota</taxon>
        <taxon>Pezizomycotina</taxon>
        <taxon>Sordariomycetes</taxon>
        <taxon>Hypocreomycetidae</taxon>
        <taxon>Microascales</taxon>
        <taxon>Microascaceae</taxon>
        <taxon>Cephalotrichum</taxon>
    </lineage>
</organism>
<dbReference type="InterPro" id="IPR025164">
    <property type="entry name" value="Toastrack_DUF4097"/>
</dbReference>
<gene>
    <name evidence="3" type="ORF">DNG_07983</name>
</gene>
<feature type="transmembrane region" description="Helical" evidence="1">
    <location>
        <begin position="38"/>
        <end position="62"/>
    </location>
</feature>
<keyword evidence="4" id="KW-1185">Reference proteome</keyword>
<dbReference type="Pfam" id="PF13349">
    <property type="entry name" value="DUF4097"/>
    <property type="match status" value="1"/>
</dbReference>
<proteinExistence type="predicted"/>
<keyword evidence="1" id="KW-0472">Membrane</keyword>
<evidence type="ECO:0000313" key="3">
    <source>
        <dbReference type="EMBL" id="SPO05296.1"/>
    </source>
</evidence>
<feature type="domain" description="DUF4097" evidence="2">
    <location>
        <begin position="140"/>
        <end position="372"/>
    </location>
</feature>
<keyword evidence="1" id="KW-1133">Transmembrane helix</keyword>
<sequence length="463" mass="50208">MGKADEEQVYLLAPALDAAQIAAIEDRAHRRRRVLRRALRFTTAAVAAFVVWHLFAHAVGFIQIFSRRHQCGGSAPYSCGPENYELESETFPLRTSTDERISVIQKILHDHDHDHDHGRFPQVWGTIEVRAAEHDDDPAEVTLRVSANDPEIPVEVTFDEERLALTVATPRRFRWDGWGNPCVHVEAVVYIPGLAELDELLIDSISLNIALKDGLQLAARRISAATVSGKIDVEGGDLPVRESVSLRSVSGHITATVPVVERIDARSKSGAVEVRLVAPRAVGAPTSDLAVETASGRIDVKRVGDLPLVAYSHSVNSVSGSITVELPFTTESRITSTSGRISAVLKPFLGEEPREGSLTTKTVSGSVDVTVSDPVGSEGRVEKLGGLRSSHETVSGSQKLRYPAAWEGAFEGRSLSGSLRVEGKDVRIEKSGRREIKGWKGDGESKLVGKTLSGSFRLVIGDE</sequence>
<protein>
    <recommendedName>
        <fullName evidence="2">DUF4097 domain-containing protein</fullName>
    </recommendedName>
</protein>
<accession>A0AAE8SXY1</accession>
<dbReference type="EMBL" id="ONZQ02000012">
    <property type="protein sequence ID" value="SPO05296.1"/>
    <property type="molecule type" value="Genomic_DNA"/>
</dbReference>
<evidence type="ECO:0000259" key="2">
    <source>
        <dbReference type="Pfam" id="PF13349"/>
    </source>
</evidence>
<evidence type="ECO:0000313" key="4">
    <source>
        <dbReference type="Proteomes" id="UP001187682"/>
    </source>
</evidence>
<evidence type="ECO:0000256" key="1">
    <source>
        <dbReference type="SAM" id="Phobius"/>
    </source>
</evidence>
<reference evidence="3" key="1">
    <citation type="submission" date="2018-03" db="EMBL/GenBank/DDBJ databases">
        <authorList>
            <person name="Guldener U."/>
        </authorList>
    </citation>
    <scope>NUCLEOTIDE SEQUENCE</scope>
</reference>
<dbReference type="AlphaFoldDB" id="A0AAE8SXY1"/>
<keyword evidence="1" id="KW-0812">Transmembrane</keyword>
<comment type="caution">
    <text evidence="3">The sequence shown here is derived from an EMBL/GenBank/DDBJ whole genome shotgun (WGS) entry which is preliminary data.</text>
</comment>
<name>A0AAE8SXY1_9PEZI</name>
<dbReference type="Proteomes" id="UP001187682">
    <property type="component" value="Unassembled WGS sequence"/>
</dbReference>